<evidence type="ECO:0000256" key="7">
    <source>
        <dbReference type="SAM" id="Phobius"/>
    </source>
</evidence>
<evidence type="ECO:0000256" key="2">
    <source>
        <dbReference type="ARBA" id="ARBA00022448"/>
    </source>
</evidence>
<dbReference type="Pfam" id="PF00893">
    <property type="entry name" value="Multi_Drug_Res"/>
    <property type="match status" value="1"/>
</dbReference>
<feature type="chain" id="PRO_5044225263" evidence="8">
    <location>
        <begin position="18"/>
        <end position="177"/>
    </location>
</feature>
<reference evidence="9 10" key="1">
    <citation type="journal article" date="2024" name="Science">
        <title>Giant polyketide synthase enzymes in the biosynthesis of giant marine polyether toxins.</title>
        <authorList>
            <person name="Fallon T.R."/>
            <person name="Shende V.V."/>
            <person name="Wierzbicki I.H."/>
            <person name="Pendleton A.L."/>
            <person name="Watervoot N.F."/>
            <person name="Auber R.P."/>
            <person name="Gonzalez D.J."/>
            <person name="Wisecaver J.H."/>
            <person name="Moore B.S."/>
        </authorList>
    </citation>
    <scope>NUCLEOTIDE SEQUENCE [LARGE SCALE GENOMIC DNA]</scope>
    <source>
        <strain evidence="9 10">12B1</strain>
    </source>
</reference>
<dbReference type="SUPFAM" id="SSF103481">
    <property type="entry name" value="Multidrug resistance efflux transporter EmrE"/>
    <property type="match status" value="1"/>
</dbReference>
<sequence length="177" mass="18149">MARLAVLTLAIITRAAALTPSLMLAKPTRAPSCSRRPPPLDPGGPPMHASAPPALAIRPARAAAGPRMLALSGVPASGLLAVTILLEVLATTSMKLAEKQPLFYLGVFGGYAACFTIFPLVLRVMPLGVAYAIWSGAGTALTSVVSAFLFKDLLTARKVVSIGLIIAGVVGLNLSGH</sequence>
<dbReference type="InterPro" id="IPR045324">
    <property type="entry name" value="Small_multidrug_res"/>
</dbReference>
<feature type="transmembrane region" description="Helical" evidence="7">
    <location>
        <begin position="102"/>
        <end position="122"/>
    </location>
</feature>
<evidence type="ECO:0000313" key="9">
    <source>
        <dbReference type="EMBL" id="KAL1510432.1"/>
    </source>
</evidence>
<dbReference type="InterPro" id="IPR000390">
    <property type="entry name" value="Small_drug/metabolite_transptr"/>
</dbReference>
<dbReference type="Gene3D" id="1.10.3730.20">
    <property type="match status" value="1"/>
</dbReference>
<keyword evidence="10" id="KW-1185">Reference proteome</keyword>
<organism evidence="9 10">
    <name type="scientific">Prymnesium parvum</name>
    <name type="common">Toxic golden alga</name>
    <dbReference type="NCBI Taxonomy" id="97485"/>
    <lineage>
        <taxon>Eukaryota</taxon>
        <taxon>Haptista</taxon>
        <taxon>Haptophyta</taxon>
        <taxon>Prymnesiophyceae</taxon>
        <taxon>Prymnesiales</taxon>
        <taxon>Prymnesiaceae</taxon>
        <taxon>Prymnesium</taxon>
    </lineage>
</organism>
<keyword evidence="5 7" id="KW-1133">Transmembrane helix</keyword>
<accession>A0AB34IZA6</accession>
<comment type="caution">
    <text evidence="9">The sequence shown here is derived from an EMBL/GenBank/DDBJ whole genome shotgun (WGS) entry which is preliminary data.</text>
</comment>
<name>A0AB34IZA6_PRYPA</name>
<proteinExistence type="predicted"/>
<keyword evidence="2" id="KW-0813">Transport</keyword>
<dbReference type="GO" id="GO:0005886">
    <property type="term" value="C:plasma membrane"/>
    <property type="evidence" value="ECO:0007669"/>
    <property type="project" value="UniProtKB-SubCell"/>
</dbReference>
<feature type="transmembrane region" description="Helical" evidence="7">
    <location>
        <begin position="159"/>
        <end position="176"/>
    </location>
</feature>
<dbReference type="Proteomes" id="UP001515480">
    <property type="component" value="Unassembled WGS sequence"/>
</dbReference>
<keyword evidence="4 7" id="KW-0812">Transmembrane</keyword>
<keyword evidence="3" id="KW-1003">Cell membrane</keyword>
<comment type="subcellular location">
    <subcellularLocation>
        <location evidence="1">Cell membrane</location>
        <topology evidence="1">Multi-pass membrane protein</topology>
    </subcellularLocation>
</comment>
<protein>
    <submittedName>
        <fullName evidence="9">Uncharacterized protein</fullName>
    </submittedName>
</protein>
<dbReference type="PANTHER" id="PTHR30561">
    <property type="entry name" value="SMR FAMILY PROTON-DEPENDENT DRUG EFFLUX TRANSPORTER SUGE"/>
    <property type="match status" value="1"/>
</dbReference>
<gene>
    <name evidence="9" type="ORF">AB1Y20_006739</name>
</gene>
<dbReference type="GO" id="GO:0022857">
    <property type="term" value="F:transmembrane transporter activity"/>
    <property type="evidence" value="ECO:0007669"/>
    <property type="project" value="InterPro"/>
</dbReference>
<dbReference type="AlphaFoldDB" id="A0AB34IZA6"/>
<evidence type="ECO:0000256" key="1">
    <source>
        <dbReference type="ARBA" id="ARBA00004651"/>
    </source>
</evidence>
<feature type="signal peptide" evidence="8">
    <location>
        <begin position="1"/>
        <end position="17"/>
    </location>
</feature>
<keyword evidence="8" id="KW-0732">Signal</keyword>
<evidence type="ECO:0000256" key="6">
    <source>
        <dbReference type="ARBA" id="ARBA00023136"/>
    </source>
</evidence>
<feature type="transmembrane region" description="Helical" evidence="7">
    <location>
        <begin position="128"/>
        <end position="150"/>
    </location>
</feature>
<evidence type="ECO:0000256" key="8">
    <source>
        <dbReference type="SAM" id="SignalP"/>
    </source>
</evidence>
<dbReference type="EMBL" id="JBGBPQ010000015">
    <property type="protein sequence ID" value="KAL1510432.1"/>
    <property type="molecule type" value="Genomic_DNA"/>
</dbReference>
<evidence type="ECO:0000256" key="4">
    <source>
        <dbReference type="ARBA" id="ARBA00022692"/>
    </source>
</evidence>
<dbReference type="InterPro" id="IPR037185">
    <property type="entry name" value="EmrE-like"/>
</dbReference>
<feature type="transmembrane region" description="Helical" evidence="7">
    <location>
        <begin position="68"/>
        <end position="90"/>
    </location>
</feature>
<evidence type="ECO:0000313" key="10">
    <source>
        <dbReference type="Proteomes" id="UP001515480"/>
    </source>
</evidence>
<dbReference type="PANTHER" id="PTHR30561:SF1">
    <property type="entry name" value="MULTIDRUG TRANSPORTER EMRE"/>
    <property type="match status" value="1"/>
</dbReference>
<evidence type="ECO:0000256" key="5">
    <source>
        <dbReference type="ARBA" id="ARBA00022989"/>
    </source>
</evidence>
<evidence type="ECO:0000256" key="3">
    <source>
        <dbReference type="ARBA" id="ARBA00022475"/>
    </source>
</evidence>
<keyword evidence="6 7" id="KW-0472">Membrane</keyword>